<reference evidence="1 2" key="2">
    <citation type="submission" date="2018-11" db="EMBL/GenBank/DDBJ databases">
        <authorList>
            <consortium name="Pathogen Informatics"/>
        </authorList>
    </citation>
    <scope>NUCLEOTIDE SEQUENCE [LARGE SCALE GENOMIC DNA]</scope>
    <source>
        <strain evidence="1 2">NST_G2</strain>
    </source>
</reference>
<gene>
    <name evidence="1" type="ORF">SSLN_LOCUS8127</name>
</gene>
<reference evidence="3" key="1">
    <citation type="submission" date="2016-06" db="UniProtKB">
        <authorList>
            <consortium name="WormBaseParasite"/>
        </authorList>
    </citation>
    <scope>IDENTIFICATION</scope>
</reference>
<accession>A0A183SV79</accession>
<dbReference type="WBParaSite" id="SSLN_0000844501-mRNA-1">
    <property type="protein sequence ID" value="SSLN_0000844501-mRNA-1"/>
    <property type="gene ID" value="SSLN_0000844501"/>
</dbReference>
<dbReference type="Proteomes" id="UP000275846">
    <property type="component" value="Unassembled WGS sequence"/>
</dbReference>
<evidence type="ECO:0000313" key="3">
    <source>
        <dbReference type="WBParaSite" id="SSLN_0000844501-mRNA-1"/>
    </source>
</evidence>
<keyword evidence="2" id="KW-1185">Reference proteome</keyword>
<organism evidence="3">
    <name type="scientific">Schistocephalus solidus</name>
    <name type="common">Tapeworm</name>
    <dbReference type="NCBI Taxonomy" id="70667"/>
    <lineage>
        <taxon>Eukaryota</taxon>
        <taxon>Metazoa</taxon>
        <taxon>Spiralia</taxon>
        <taxon>Lophotrochozoa</taxon>
        <taxon>Platyhelminthes</taxon>
        <taxon>Cestoda</taxon>
        <taxon>Eucestoda</taxon>
        <taxon>Diphyllobothriidea</taxon>
        <taxon>Diphyllobothriidae</taxon>
        <taxon>Schistocephalus</taxon>
    </lineage>
</organism>
<proteinExistence type="predicted"/>
<evidence type="ECO:0000313" key="2">
    <source>
        <dbReference type="Proteomes" id="UP000275846"/>
    </source>
</evidence>
<sequence length="158" mass="17502">MDDALLLGQCTGAVLCGRYPPPNTPSNNQFVWEDPLAVEFKVSVVVKMISRTYDTAHGLLVLLSSPDSVHLIVNGVVMPCPYGAVIRFPPAHWEASDRVVRPAWTIPFSRPGHGNRVYGALTAQRVLGVFPHEYLLLSPNFGSVDMCKDRTMQQQQQQ</sequence>
<evidence type="ECO:0000313" key="1">
    <source>
        <dbReference type="EMBL" id="VDL94512.1"/>
    </source>
</evidence>
<dbReference type="AlphaFoldDB" id="A0A183SV79"/>
<dbReference type="EMBL" id="UYSU01034486">
    <property type="protein sequence ID" value="VDL94512.1"/>
    <property type="molecule type" value="Genomic_DNA"/>
</dbReference>
<name>A0A183SV79_SCHSO</name>
<protein>
    <submittedName>
        <fullName evidence="3">SPRY domain-containing protein</fullName>
    </submittedName>
</protein>